<evidence type="ECO:0000313" key="2">
    <source>
        <dbReference type="EMBL" id="AUI69744.1"/>
    </source>
</evidence>
<dbReference type="STRING" id="288004.AL038_09980"/>
<evidence type="ECO:0000256" key="1">
    <source>
        <dbReference type="SAM" id="Phobius"/>
    </source>
</evidence>
<dbReference type="PANTHER" id="PTHR34821:SF2">
    <property type="entry name" value="INNER MEMBRANE PROTEIN YDCZ"/>
    <property type="match status" value="1"/>
</dbReference>
<dbReference type="InterPro" id="IPR006750">
    <property type="entry name" value="YdcZ"/>
</dbReference>
<dbReference type="GO" id="GO:0005886">
    <property type="term" value="C:plasma membrane"/>
    <property type="evidence" value="ECO:0007669"/>
    <property type="project" value="TreeGrafter"/>
</dbReference>
<dbReference type="KEGG" id="blep:AL038_09980"/>
<feature type="transmembrane region" description="Helical" evidence="1">
    <location>
        <begin position="34"/>
        <end position="54"/>
    </location>
</feature>
<protein>
    <submittedName>
        <fullName evidence="2">EamA-like transporter family protein</fullName>
    </submittedName>
</protein>
<name>A0A2N9YGX6_9GAMM</name>
<dbReference type="PANTHER" id="PTHR34821">
    <property type="entry name" value="INNER MEMBRANE PROTEIN YDCZ"/>
    <property type="match status" value="1"/>
</dbReference>
<feature type="transmembrane region" description="Helical" evidence="1">
    <location>
        <begin position="128"/>
        <end position="146"/>
    </location>
</feature>
<dbReference type="Proteomes" id="UP000234271">
    <property type="component" value="Chromosome"/>
</dbReference>
<evidence type="ECO:0000313" key="3">
    <source>
        <dbReference type="Proteomes" id="UP000234271"/>
    </source>
</evidence>
<keyword evidence="1" id="KW-1133">Transmembrane helix</keyword>
<proteinExistence type="predicted"/>
<keyword evidence="1" id="KW-0472">Membrane</keyword>
<accession>A0A2N9YGX6</accession>
<dbReference type="OrthoDB" id="9097160at2"/>
<gene>
    <name evidence="2" type="ORF">BLE401_14300</name>
</gene>
<dbReference type="Pfam" id="PF04657">
    <property type="entry name" value="DMT_YdcZ"/>
    <property type="match status" value="1"/>
</dbReference>
<sequence>MNWLLALLTLIGGMALPLQAGVNATLSRYLGSPALAALMSFLVGTLALLAYYLLTRQELPTFTTLKNIPYWVWIGGVLGAFYVLIAVTVAHKLGSATLIALTVTGQMLASLTLDHYGLVGFVETSLSAGRIAGAILLIAGVVLIKIF</sequence>
<organism evidence="2 3">
    <name type="scientific">Beggiatoa leptomitoformis</name>
    <dbReference type="NCBI Taxonomy" id="288004"/>
    <lineage>
        <taxon>Bacteria</taxon>
        <taxon>Pseudomonadati</taxon>
        <taxon>Pseudomonadota</taxon>
        <taxon>Gammaproteobacteria</taxon>
        <taxon>Thiotrichales</taxon>
        <taxon>Thiotrichaceae</taxon>
        <taxon>Beggiatoa</taxon>
    </lineage>
</organism>
<keyword evidence="1" id="KW-0812">Transmembrane</keyword>
<dbReference type="AlphaFoldDB" id="A0A2N9YGX6"/>
<reference evidence="3" key="1">
    <citation type="submission" date="2016-12" db="EMBL/GenBank/DDBJ databases">
        <title>Complete Genome Sequence of Beggiatoa leptomitiformis D-401.</title>
        <authorList>
            <person name="Fomenkov A."/>
            <person name="Vincze T."/>
            <person name="Grabovich M."/>
            <person name="Anton B.P."/>
            <person name="Dubinina G."/>
            <person name="Orlova M."/>
            <person name="Belousova E."/>
            <person name="Roberts R.J."/>
        </authorList>
    </citation>
    <scope>NUCLEOTIDE SEQUENCE [LARGE SCALE GENOMIC DNA]</scope>
    <source>
        <strain evidence="3">D-401</strain>
    </source>
</reference>
<dbReference type="EMBL" id="CP018889">
    <property type="protein sequence ID" value="AUI69744.1"/>
    <property type="molecule type" value="Genomic_DNA"/>
</dbReference>
<dbReference type="RefSeq" id="WP_062152418.1">
    <property type="nucleotide sequence ID" value="NZ_CP012373.2"/>
</dbReference>
<keyword evidence="3" id="KW-1185">Reference proteome</keyword>
<feature type="transmembrane region" description="Helical" evidence="1">
    <location>
        <begin position="70"/>
        <end position="90"/>
    </location>
</feature>